<keyword evidence="2 4" id="KW-0378">Hydrolase</keyword>
<dbReference type="InterPro" id="IPR012334">
    <property type="entry name" value="Pectin_lyas_fold"/>
</dbReference>
<dbReference type="GO" id="GO:0005975">
    <property type="term" value="P:carbohydrate metabolic process"/>
    <property type="evidence" value="ECO:0007669"/>
    <property type="project" value="InterPro"/>
</dbReference>
<evidence type="ECO:0000256" key="4">
    <source>
        <dbReference type="RuleBase" id="RU361169"/>
    </source>
</evidence>
<accession>A0A7X2ZT52</accession>
<keyword evidence="3 4" id="KW-0326">Glycosidase</keyword>
<dbReference type="Proteomes" id="UP000540519">
    <property type="component" value="Unassembled WGS sequence"/>
</dbReference>
<dbReference type="Pfam" id="PF00295">
    <property type="entry name" value="Glyco_hydro_28"/>
    <property type="match status" value="1"/>
</dbReference>
<gene>
    <name evidence="6" type="ORF">D9O36_08790</name>
</gene>
<dbReference type="GO" id="GO:0004650">
    <property type="term" value="F:polygalacturonase activity"/>
    <property type="evidence" value="ECO:0007669"/>
    <property type="project" value="InterPro"/>
</dbReference>
<dbReference type="Gene3D" id="2.160.20.10">
    <property type="entry name" value="Single-stranded right-handed beta-helix, Pectin lyase-like"/>
    <property type="match status" value="1"/>
</dbReference>
<feature type="signal peptide" evidence="5">
    <location>
        <begin position="1"/>
        <end position="24"/>
    </location>
</feature>
<dbReference type="SMART" id="SM00710">
    <property type="entry name" value="PbH1"/>
    <property type="match status" value="5"/>
</dbReference>
<evidence type="ECO:0000256" key="3">
    <source>
        <dbReference type="ARBA" id="ARBA00023295"/>
    </source>
</evidence>
<feature type="chain" id="PRO_5030938447" evidence="5">
    <location>
        <begin position="25"/>
        <end position="462"/>
    </location>
</feature>
<dbReference type="RefSeq" id="WP_155599621.1">
    <property type="nucleotide sequence ID" value="NZ_RCNR01000012.1"/>
</dbReference>
<dbReference type="InterPro" id="IPR006626">
    <property type="entry name" value="PbH1"/>
</dbReference>
<evidence type="ECO:0000256" key="2">
    <source>
        <dbReference type="ARBA" id="ARBA00022801"/>
    </source>
</evidence>
<evidence type="ECO:0000313" key="6">
    <source>
        <dbReference type="EMBL" id="MUH35935.1"/>
    </source>
</evidence>
<evidence type="ECO:0000256" key="5">
    <source>
        <dbReference type="SAM" id="SignalP"/>
    </source>
</evidence>
<dbReference type="SUPFAM" id="SSF51126">
    <property type="entry name" value="Pectin lyase-like"/>
    <property type="match status" value="1"/>
</dbReference>
<evidence type="ECO:0000313" key="7">
    <source>
        <dbReference type="Proteomes" id="UP000540519"/>
    </source>
</evidence>
<dbReference type="OrthoDB" id="9795222at2"/>
<dbReference type="PROSITE" id="PS51257">
    <property type="entry name" value="PROKAR_LIPOPROTEIN"/>
    <property type="match status" value="1"/>
</dbReference>
<dbReference type="InterPro" id="IPR051801">
    <property type="entry name" value="GH28_Enzymes"/>
</dbReference>
<dbReference type="PANTHER" id="PTHR31339">
    <property type="entry name" value="PECTIN LYASE-RELATED"/>
    <property type="match status" value="1"/>
</dbReference>
<comment type="caution">
    <text evidence="6">The sequence shown here is derived from an EMBL/GenBank/DDBJ whole genome shotgun (WGS) entry which is preliminary data.</text>
</comment>
<keyword evidence="5" id="KW-0732">Signal</keyword>
<proteinExistence type="inferred from homology"/>
<dbReference type="AlphaFoldDB" id="A0A7X2ZT52"/>
<dbReference type="PANTHER" id="PTHR31339:SF0">
    <property type="entry name" value="PECTIN LYASE-LIKE SUPERFAMILY PROTEIN"/>
    <property type="match status" value="1"/>
</dbReference>
<organism evidence="6 7">
    <name type="scientific">Zobellia amurskyensis</name>
    <dbReference type="NCBI Taxonomy" id="248905"/>
    <lineage>
        <taxon>Bacteria</taxon>
        <taxon>Pseudomonadati</taxon>
        <taxon>Bacteroidota</taxon>
        <taxon>Flavobacteriia</taxon>
        <taxon>Flavobacteriales</taxon>
        <taxon>Flavobacteriaceae</taxon>
        <taxon>Zobellia</taxon>
    </lineage>
</organism>
<protein>
    <submittedName>
        <fullName evidence="6">Glycoside hydrolase family 28 protein</fullName>
    </submittedName>
</protein>
<sequence>MRTRLYYTSLLMTFILLISCNSKSDSYNVIDYGAIDDGKTINTKSIQKAIDACNLAGGGTVTIEGGNYISGTLLLKDNVTLHIAEDAKLIGSSNPLDYQSIDTFTDATGQKRGNCLIGAKNATNIAVTGKGTIDGNGEAFLSKNIKAKIKELNITETEGFGSNRPFLLRFVNSSQIKVQDVHLRQPAAWTCHFYQSNDILVDNISIYSHAHKNNDGIDLDSSYDAVIKNCDINTGDDAICIKTTSPKPTYNVQVSDCKLRSDWGSIKFGTESMGDMYNIDIKNCQIYDTKGGGIKILSVDGANIHDVTIDGIQMDRVDMPIFIRLGERLRTYRDAEKQEVGSITNVIIKNVKGNARVLDSSRVKPPSGILITGTPDHKVGKITLENIELELPGGGSEEDTMAKVEEDVDRYPEFSFFKVLPAYGLYGRHIENIQTNNVVFTLNGTDKRESQVLVDTNTTQSE</sequence>
<evidence type="ECO:0000256" key="1">
    <source>
        <dbReference type="ARBA" id="ARBA00008834"/>
    </source>
</evidence>
<dbReference type="InterPro" id="IPR000743">
    <property type="entry name" value="Glyco_hydro_28"/>
</dbReference>
<keyword evidence="7" id="KW-1185">Reference proteome</keyword>
<dbReference type="EMBL" id="RCNR01000012">
    <property type="protein sequence ID" value="MUH35935.1"/>
    <property type="molecule type" value="Genomic_DNA"/>
</dbReference>
<reference evidence="6 7" key="1">
    <citation type="journal article" date="2019" name="Mar. Drugs">
        <title>Comparative Genomics and CAZyme Genome Repertoires of Marine Zobellia amurskyensis KMM 3526(T) and Zobellia laminariae KMM 3676(T).</title>
        <authorList>
            <person name="Chernysheva N."/>
            <person name="Bystritskaya E."/>
            <person name="Stenkova A."/>
            <person name="Golovkin I."/>
            <person name="Nedashkovskaya O."/>
            <person name="Isaeva M."/>
        </authorList>
    </citation>
    <scope>NUCLEOTIDE SEQUENCE [LARGE SCALE GENOMIC DNA]</scope>
    <source>
        <strain evidence="6 7">KMM 3526</strain>
    </source>
</reference>
<comment type="similarity">
    <text evidence="1 4">Belongs to the glycosyl hydrolase 28 family.</text>
</comment>
<dbReference type="InterPro" id="IPR011050">
    <property type="entry name" value="Pectin_lyase_fold/virulence"/>
</dbReference>
<name>A0A7X2ZT52_9FLAO</name>